<reference evidence="1 2" key="1">
    <citation type="submission" date="2016-05" db="EMBL/GenBank/DDBJ databases">
        <title>Nuclear genome of Blastocystis sp. subtype 1 NandII.</title>
        <authorList>
            <person name="Gentekaki E."/>
            <person name="Curtis B."/>
            <person name="Stairs C."/>
            <person name="Eme L."/>
            <person name="Herman E."/>
            <person name="Klimes V."/>
            <person name="Arias M.C."/>
            <person name="Elias M."/>
            <person name="Hilliou F."/>
            <person name="Klute M."/>
            <person name="Malik S.-B."/>
            <person name="Pightling A."/>
            <person name="Rachubinski R."/>
            <person name="Salas D."/>
            <person name="Schlacht A."/>
            <person name="Suga H."/>
            <person name="Archibald J."/>
            <person name="Ball S.G."/>
            <person name="Clark G."/>
            <person name="Dacks J."/>
            <person name="Van Der Giezen M."/>
            <person name="Tsaousis A."/>
            <person name="Roger A."/>
        </authorList>
    </citation>
    <scope>NUCLEOTIDE SEQUENCE [LARGE SCALE GENOMIC DNA]</scope>
    <source>
        <strain evidence="2">ATCC 50177 / NandII</strain>
    </source>
</reference>
<sequence>MELLVKGKHSSVLFKNAFQNMNELCLARTQWSSRVGVEECVREFIQQRTVRKHYFGVTMSKSNLSIVHVNHQGAFIDSTQFYQQGDKGRTFDYERDIAKLVSFTKEYFDPIPKEDEIRICIADYDLPVKTARQELLDAILLAESVGAVKAALYHYDPSLFQVKTHDAMKYMQLATRKSGVESTILEFSRSMRASHYTRSIGSSSLSRDIDEATSYLLSKYYYSLDTVYLARYCYSLTEHYQVIDAQHLPFDVEMEIDRVIKQWVMECIQEL</sequence>
<dbReference type="EMBL" id="LXWW01000129">
    <property type="protein sequence ID" value="OAO15629.1"/>
    <property type="molecule type" value="Genomic_DNA"/>
</dbReference>
<keyword evidence="2" id="KW-1185">Reference proteome</keyword>
<dbReference type="AlphaFoldDB" id="A0A196SI50"/>
<evidence type="ECO:0000313" key="1">
    <source>
        <dbReference type="EMBL" id="OAO15629.1"/>
    </source>
</evidence>
<dbReference type="Proteomes" id="UP000078348">
    <property type="component" value="Unassembled WGS sequence"/>
</dbReference>
<accession>A0A196SI50</accession>
<evidence type="ECO:0000313" key="2">
    <source>
        <dbReference type="Proteomes" id="UP000078348"/>
    </source>
</evidence>
<name>A0A196SI50_BLAHN</name>
<organism evidence="1 2">
    <name type="scientific">Blastocystis sp. subtype 1 (strain ATCC 50177 / NandII)</name>
    <dbReference type="NCBI Taxonomy" id="478820"/>
    <lineage>
        <taxon>Eukaryota</taxon>
        <taxon>Sar</taxon>
        <taxon>Stramenopiles</taxon>
        <taxon>Bigyra</taxon>
        <taxon>Opalozoa</taxon>
        <taxon>Opalinata</taxon>
        <taxon>Blastocystidae</taxon>
        <taxon>Blastocystis</taxon>
    </lineage>
</organism>
<proteinExistence type="predicted"/>
<gene>
    <name evidence="1" type="ORF">AV274_2703</name>
</gene>
<protein>
    <submittedName>
        <fullName evidence="1">Uncharacterized protein</fullName>
    </submittedName>
</protein>
<comment type="caution">
    <text evidence="1">The sequence shown here is derived from an EMBL/GenBank/DDBJ whole genome shotgun (WGS) entry which is preliminary data.</text>
</comment>